<dbReference type="AlphaFoldDB" id="K5WYG7"/>
<sequence length="125" mass="13455">MSHNTPPIFADIDKFDGTNWVAWRGLIEIAAELRGVSGYLEGTITQPLSTSPSIVLSPPATQSTATTSQGTIETAWDSSLPSQAEWKTRNAWTKGLLVYNTKDPIGLGIVLSGTAAEAWKSYTDQ</sequence>
<gene>
    <name evidence="1" type="ORF">AGABI1DRAFT_45716</name>
</gene>
<evidence type="ECO:0000313" key="1">
    <source>
        <dbReference type="EMBL" id="EKM75878.1"/>
    </source>
</evidence>
<evidence type="ECO:0008006" key="3">
    <source>
        <dbReference type="Google" id="ProtNLM"/>
    </source>
</evidence>
<dbReference type="KEGG" id="abp:AGABI1DRAFT45716"/>
<dbReference type="EMBL" id="JH971407">
    <property type="protein sequence ID" value="EKM75878.1"/>
    <property type="molecule type" value="Genomic_DNA"/>
</dbReference>
<dbReference type="HOGENOM" id="CLU_135711_0_0_1"/>
<reference evidence="2" key="1">
    <citation type="journal article" date="2012" name="Proc. Natl. Acad. Sci. U.S.A.">
        <title>Genome sequence of the button mushroom Agaricus bisporus reveals mechanisms governing adaptation to a humic-rich ecological niche.</title>
        <authorList>
            <person name="Morin E."/>
            <person name="Kohler A."/>
            <person name="Baker A.R."/>
            <person name="Foulongne-Oriol M."/>
            <person name="Lombard V."/>
            <person name="Nagy L.G."/>
            <person name="Ohm R.A."/>
            <person name="Patyshakuliyeva A."/>
            <person name="Brun A."/>
            <person name="Aerts A.L."/>
            <person name="Bailey A.M."/>
            <person name="Billette C."/>
            <person name="Coutinho P.M."/>
            <person name="Deakin G."/>
            <person name="Doddapaneni H."/>
            <person name="Floudas D."/>
            <person name="Grimwood J."/>
            <person name="Hilden K."/>
            <person name="Kuees U."/>
            <person name="LaButti K.M."/>
            <person name="Lapidus A."/>
            <person name="Lindquist E.A."/>
            <person name="Lucas S.M."/>
            <person name="Murat C."/>
            <person name="Riley R.W."/>
            <person name="Salamov A.A."/>
            <person name="Schmutz J."/>
            <person name="Subramanian V."/>
            <person name="Woesten H.A.B."/>
            <person name="Xu J."/>
            <person name="Eastwood D.C."/>
            <person name="Foster G.D."/>
            <person name="Sonnenberg A.S."/>
            <person name="Cullen D."/>
            <person name="de Vries R.P."/>
            <person name="Lundell T."/>
            <person name="Hibbett D.S."/>
            <person name="Henrissat B."/>
            <person name="Burton K.S."/>
            <person name="Kerrigan R.W."/>
            <person name="Challen M.P."/>
            <person name="Grigoriev I.V."/>
            <person name="Martin F."/>
        </authorList>
    </citation>
    <scope>NUCLEOTIDE SEQUENCE [LARGE SCALE GENOMIC DNA]</scope>
    <source>
        <strain evidence="2">JB137-S8 / ATCC MYA-4627 / FGSC 10392</strain>
    </source>
</reference>
<dbReference type="RefSeq" id="XP_007333422.1">
    <property type="nucleotide sequence ID" value="XM_007333360.1"/>
</dbReference>
<dbReference type="Proteomes" id="UP000008493">
    <property type="component" value="Unassembled WGS sequence"/>
</dbReference>
<protein>
    <recommendedName>
        <fullName evidence="3">Retrotransposon Copia-like N-terminal domain-containing protein</fullName>
    </recommendedName>
</protein>
<accession>K5WYG7</accession>
<keyword evidence="2" id="KW-1185">Reference proteome</keyword>
<name>K5WYG7_AGABU</name>
<proteinExistence type="predicted"/>
<dbReference type="InParanoid" id="K5WYG7"/>
<dbReference type="OrthoDB" id="3054003at2759"/>
<organism evidence="1 2">
    <name type="scientific">Agaricus bisporus var. burnettii (strain JB137-S8 / ATCC MYA-4627 / FGSC 10392)</name>
    <name type="common">White button mushroom</name>
    <dbReference type="NCBI Taxonomy" id="597362"/>
    <lineage>
        <taxon>Eukaryota</taxon>
        <taxon>Fungi</taxon>
        <taxon>Dikarya</taxon>
        <taxon>Basidiomycota</taxon>
        <taxon>Agaricomycotina</taxon>
        <taxon>Agaricomycetes</taxon>
        <taxon>Agaricomycetidae</taxon>
        <taxon>Agaricales</taxon>
        <taxon>Agaricineae</taxon>
        <taxon>Agaricaceae</taxon>
        <taxon>Agaricus</taxon>
    </lineage>
</organism>
<feature type="non-terminal residue" evidence="1">
    <location>
        <position position="125"/>
    </location>
</feature>
<evidence type="ECO:0000313" key="2">
    <source>
        <dbReference type="Proteomes" id="UP000008493"/>
    </source>
</evidence>
<dbReference type="GeneID" id="18829604"/>
<dbReference type="OMA" id="TRNAWTK"/>